<keyword evidence="8" id="KW-1185">Reference proteome</keyword>
<evidence type="ECO:0000256" key="3">
    <source>
        <dbReference type="ARBA" id="ARBA00022692"/>
    </source>
</evidence>
<feature type="transmembrane region" description="Helical" evidence="6">
    <location>
        <begin position="288"/>
        <end position="314"/>
    </location>
</feature>
<feature type="transmembrane region" description="Helical" evidence="6">
    <location>
        <begin position="12"/>
        <end position="38"/>
    </location>
</feature>
<dbReference type="InterPro" id="IPR050833">
    <property type="entry name" value="Poly_Biosynth_Transport"/>
</dbReference>
<dbReference type="PANTHER" id="PTHR30250">
    <property type="entry name" value="PST FAMILY PREDICTED COLANIC ACID TRANSPORTER"/>
    <property type="match status" value="1"/>
</dbReference>
<feature type="transmembrane region" description="Helical" evidence="6">
    <location>
        <begin position="94"/>
        <end position="111"/>
    </location>
</feature>
<dbReference type="Proteomes" id="UP000270616">
    <property type="component" value="Unassembled WGS sequence"/>
</dbReference>
<keyword evidence="5 6" id="KW-0472">Membrane</keyword>
<evidence type="ECO:0000313" key="8">
    <source>
        <dbReference type="Proteomes" id="UP000270616"/>
    </source>
</evidence>
<dbReference type="OrthoDB" id="5112563at2"/>
<gene>
    <name evidence="7" type="ORF">EDL96_06985</name>
</gene>
<name>A0A3N4A3Z6_9MICC</name>
<dbReference type="PANTHER" id="PTHR30250:SF11">
    <property type="entry name" value="O-ANTIGEN TRANSPORTER-RELATED"/>
    <property type="match status" value="1"/>
</dbReference>
<evidence type="ECO:0000256" key="6">
    <source>
        <dbReference type="SAM" id="Phobius"/>
    </source>
</evidence>
<evidence type="ECO:0000256" key="5">
    <source>
        <dbReference type="ARBA" id="ARBA00023136"/>
    </source>
</evidence>
<feature type="transmembrane region" description="Helical" evidence="6">
    <location>
        <begin position="383"/>
        <end position="407"/>
    </location>
</feature>
<keyword evidence="3 6" id="KW-0812">Transmembrane</keyword>
<feature type="transmembrane region" description="Helical" evidence="6">
    <location>
        <begin position="50"/>
        <end position="73"/>
    </location>
</feature>
<comment type="caution">
    <text evidence="7">The sequence shown here is derived from an EMBL/GenBank/DDBJ whole genome shotgun (WGS) entry which is preliminary data.</text>
</comment>
<protein>
    <submittedName>
        <fullName evidence="7">Lipopolysaccharide biosynthesis protein</fullName>
    </submittedName>
</protein>
<proteinExistence type="predicted"/>
<evidence type="ECO:0000313" key="7">
    <source>
        <dbReference type="EMBL" id="ROZ63278.1"/>
    </source>
</evidence>
<dbReference type="GO" id="GO:0005886">
    <property type="term" value="C:plasma membrane"/>
    <property type="evidence" value="ECO:0007669"/>
    <property type="project" value="UniProtKB-SubCell"/>
</dbReference>
<comment type="subcellular location">
    <subcellularLocation>
        <location evidence="1">Cell membrane</location>
        <topology evidence="1">Multi-pass membrane protein</topology>
    </subcellularLocation>
</comment>
<feature type="transmembrane region" description="Helical" evidence="6">
    <location>
        <begin position="355"/>
        <end position="377"/>
    </location>
</feature>
<reference evidence="7 8" key="1">
    <citation type="submission" date="2018-10" db="EMBL/GenBank/DDBJ databases">
        <title>Kocuria sp. M5W7-7, whole genome shotgun sequence.</title>
        <authorList>
            <person name="Tuo L."/>
        </authorList>
    </citation>
    <scope>NUCLEOTIDE SEQUENCE [LARGE SCALE GENOMIC DNA]</scope>
    <source>
        <strain evidence="7 8">M5W7-7</strain>
    </source>
</reference>
<keyword evidence="2" id="KW-1003">Cell membrane</keyword>
<evidence type="ECO:0000256" key="1">
    <source>
        <dbReference type="ARBA" id="ARBA00004651"/>
    </source>
</evidence>
<evidence type="ECO:0000256" key="4">
    <source>
        <dbReference type="ARBA" id="ARBA00022989"/>
    </source>
</evidence>
<dbReference type="AlphaFoldDB" id="A0A3N4A3Z6"/>
<dbReference type="SUPFAM" id="SSF103473">
    <property type="entry name" value="MFS general substrate transporter"/>
    <property type="match status" value="1"/>
</dbReference>
<keyword evidence="4 6" id="KW-1133">Transmembrane helix</keyword>
<evidence type="ECO:0000256" key="2">
    <source>
        <dbReference type="ARBA" id="ARBA00022475"/>
    </source>
</evidence>
<dbReference type="InterPro" id="IPR036259">
    <property type="entry name" value="MFS_trans_sf"/>
</dbReference>
<sequence>MPDQRQEPPRYRVLSGFLWVTGGRLAAALLQSLALILVARGTDPEKFGVFSAFLGLVVVLQTSVDLGVSTYALRVRAADPFDPDIRRCLNVYRWLGAVLLSVLLVAGMLLATFGEIPWWWLIPLAVGLTVERQADMRLNMAIADGDTWKNSSVLVARRMVALGIVVVAAEALGPITAYGLGSLLAALLSWLLGTQLVSVTTPSSERPPNDTRYILRRSRPFWANSFMAQVRNLDTLVVGFVASSVQTGYYGAISRSVSPLRMIGTSLAGVMMPAAVKSGRGDKRGKRRVLMVLLLGLGLAYTALGVTAHSWVVWLLGSDYQGAVAGFRFLLVALALDGVSSVITAVMQGSGLERVVAWSATASSLLGLGAVALGGWLEGATGAAAGLALSYVVQFVIMLVGGGHLFFGPQRGRHL</sequence>
<accession>A0A3N4A3Z6</accession>
<organism evidence="7 8">
    <name type="scientific">Kocuria soli</name>
    <dbReference type="NCBI Taxonomy" id="2485125"/>
    <lineage>
        <taxon>Bacteria</taxon>
        <taxon>Bacillati</taxon>
        <taxon>Actinomycetota</taxon>
        <taxon>Actinomycetes</taxon>
        <taxon>Micrococcales</taxon>
        <taxon>Micrococcaceae</taxon>
        <taxon>Kocuria</taxon>
    </lineage>
</organism>
<dbReference type="Pfam" id="PF13440">
    <property type="entry name" value="Polysacc_synt_3"/>
    <property type="match status" value="1"/>
</dbReference>
<feature type="transmembrane region" description="Helical" evidence="6">
    <location>
        <begin position="320"/>
        <end position="343"/>
    </location>
</feature>
<feature type="transmembrane region" description="Helical" evidence="6">
    <location>
        <begin position="178"/>
        <end position="200"/>
    </location>
</feature>
<dbReference type="EMBL" id="RKMF01000007">
    <property type="protein sequence ID" value="ROZ63278.1"/>
    <property type="molecule type" value="Genomic_DNA"/>
</dbReference>
<dbReference type="RefSeq" id="WP_123825076.1">
    <property type="nucleotide sequence ID" value="NZ_RKMF01000007.1"/>
</dbReference>